<dbReference type="RefSeq" id="XP_005713184.1">
    <property type="nucleotide sequence ID" value="XM_005713127.1"/>
</dbReference>
<reference evidence="2" key="1">
    <citation type="journal article" date="2013" name="Proc. Natl. Acad. Sci. U.S.A.">
        <title>Genome structure and metabolic features in the red seaweed Chondrus crispus shed light on evolution of the Archaeplastida.</title>
        <authorList>
            <person name="Collen J."/>
            <person name="Porcel B."/>
            <person name="Carre W."/>
            <person name="Ball S.G."/>
            <person name="Chaparro C."/>
            <person name="Tonon T."/>
            <person name="Barbeyron T."/>
            <person name="Michel G."/>
            <person name="Noel B."/>
            <person name="Valentin K."/>
            <person name="Elias M."/>
            <person name="Artiguenave F."/>
            <person name="Arun A."/>
            <person name="Aury J.M."/>
            <person name="Barbosa-Neto J.F."/>
            <person name="Bothwell J.H."/>
            <person name="Bouget F.Y."/>
            <person name="Brillet L."/>
            <person name="Cabello-Hurtado F."/>
            <person name="Capella-Gutierrez S."/>
            <person name="Charrier B."/>
            <person name="Cladiere L."/>
            <person name="Cock J.M."/>
            <person name="Coelho S.M."/>
            <person name="Colleoni C."/>
            <person name="Czjzek M."/>
            <person name="Da Silva C."/>
            <person name="Delage L."/>
            <person name="Denoeud F."/>
            <person name="Deschamps P."/>
            <person name="Dittami S.M."/>
            <person name="Gabaldon T."/>
            <person name="Gachon C.M."/>
            <person name="Groisillier A."/>
            <person name="Herve C."/>
            <person name="Jabbari K."/>
            <person name="Katinka M."/>
            <person name="Kloareg B."/>
            <person name="Kowalczyk N."/>
            <person name="Labadie K."/>
            <person name="Leblanc C."/>
            <person name="Lopez P.J."/>
            <person name="McLachlan D.H."/>
            <person name="Meslet-Cladiere L."/>
            <person name="Moustafa A."/>
            <person name="Nehr Z."/>
            <person name="Nyvall Collen P."/>
            <person name="Panaud O."/>
            <person name="Partensky F."/>
            <person name="Poulain J."/>
            <person name="Rensing S.A."/>
            <person name="Rousvoal S."/>
            <person name="Samson G."/>
            <person name="Symeonidi A."/>
            <person name="Weissenbach J."/>
            <person name="Zambounis A."/>
            <person name="Wincker P."/>
            <person name="Boyen C."/>
        </authorList>
    </citation>
    <scope>NUCLEOTIDE SEQUENCE [LARGE SCALE GENOMIC DNA]</scope>
    <source>
        <strain evidence="2">cv. Stackhouse</strain>
    </source>
</reference>
<dbReference type="GeneID" id="17320895"/>
<evidence type="ECO:0000313" key="1">
    <source>
        <dbReference type="EMBL" id="CDF33381.1"/>
    </source>
</evidence>
<proteinExistence type="predicted"/>
<sequence length="47" mass="5282">MPRNFTEFDLTASSTRRIGEHCNKLTRRYSGGLPTDISCPCDSGINY</sequence>
<dbReference type="AlphaFoldDB" id="R7Q7L3"/>
<keyword evidence="2" id="KW-1185">Reference proteome</keyword>
<accession>R7Q7L3</accession>
<protein>
    <submittedName>
        <fullName evidence="1">Uncharacterized protein</fullName>
    </submittedName>
</protein>
<evidence type="ECO:0000313" key="2">
    <source>
        <dbReference type="Proteomes" id="UP000012073"/>
    </source>
</evidence>
<name>R7Q7L3_CHOCR</name>
<dbReference type="Gramene" id="CDF33381">
    <property type="protein sequence ID" value="CDF33381"/>
    <property type="gene ID" value="CHC_T00001967001"/>
</dbReference>
<gene>
    <name evidence="1" type="ORF">CHC_T00001967001</name>
</gene>
<dbReference type="KEGG" id="ccp:CHC_T00001967001"/>
<dbReference type="EMBL" id="HG001642">
    <property type="protein sequence ID" value="CDF33381.1"/>
    <property type="molecule type" value="Genomic_DNA"/>
</dbReference>
<organism evidence="1 2">
    <name type="scientific">Chondrus crispus</name>
    <name type="common">Carrageen Irish moss</name>
    <name type="synonym">Polymorpha crispa</name>
    <dbReference type="NCBI Taxonomy" id="2769"/>
    <lineage>
        <taxon>Eukaryota</taxon>
        <taxon>Rhodophyta</taxon>
        <taxon>Florideophyceae</taxon>
        <taxon>Rhodymeniophycidae</taxon>
        <taxon>Gigartinales</taxon>
        <taxon>Gigartinaceae</taxon>
        <taxon>Chondrus</taxon>
    </lineage>
</organism>
<dbReference type="Proteomes" id="UP000012073">
    <property type="component" value="Unassembled WGS sequence"/>
</dbReference>